<accession>A0ACC0UW06</accession>
<name>A0ACC0UW06_9HYPO</name>
<sequence>MDRYGWNNLGVRAGDEQVREVSVLAALDASDEFQFRSNTTSELINGLQFQAAKSVRTSVITTASFNVVAAAATLACVLWDCWVRAKRDKPSLTWRTIRPNIIGPAAVYPLVLSCGIIGQGIMFSFIQSKGLQSLMILDCMSLSQLTMPAIFTTPYIQIVLGFETAIRALLRRPFPPRWRFTILICLAIIFFGLLGTYLVTLSIRPPNFCYATLFWLIRQWNIVVFALLTSITGAVLLIAGLIFFRLLKTTGTLPEERKSASQMVWYLLASVVTNTLMLPFFYVITFKAQDEDASTELSMIASVASNLSGIITGGLYLFFRSNQKSVIQPKDTANVENEAFEKHLQRWGSRTSLISAPPILPEKSEKHQAPPSPSIYSDHSYDDDAHPYDDARDSGVAPSSVAPTPIIAKTESFPRLEDVPSIPSVPSPSMMPSPLRPSSSRPITRRESYSLFPTKRPSFLSPGGLLPATTYAPSTTEATPERTASPVTPGAWEMLMPPPTITGEGHHRNSSLSSSGTVQIGLRISNMNDVQPFKSGQLDTPRQSRKLKSGLGVDKAGADTRASDERNGQNSSYMNLPRPPERSLQASETPALEEPLTSPSAAGSSPRRKQWTRSKAASPNGVGMKFALAGKPQIVRIPGFQPQDEVKRKPEWI</sequence>
<comment type="caution">
    <text evidence="1">The sequence shown here is derived from an EMBL/GenBank/DDBJ whole genome shotgun (WGS) entry which is preliminary data.</text>
</comment>
<reference evidence="1" key="1">
    <citation type="submission" date="2022-10" db="EMBL/GenBank/DDBJ databases">
        <title>Complete Genome of Trichothecium roseum strain YXFP-22015, a Plant Pathogen Isolated from Citrus.</title>
        <authorList>
            <person name="Wang Y."/>
            <person name="Zhu L."/>
        </authorList>
    </citation>
    <scope>NUCLEOTIDE SEQUENCE</scope>
    <source>
        <strain evidence="1">YXFP-22015</strain>
    </source>
</reference>
<evidence type="ECO:0000313" key="2">
    <source>
        <dbReference type="Proteomes" id="UP001163324"/>
    </source>
</evidence>
<dbReference type="EMBL" id="CM047945">
    <property type="protein sequence ID" value="KAI9898301.1"/>
    <property type="molecule type" value="Genomic_DNA"/>
</dbReference>
<organism evidence="1 2">
    <name type="scientific">Trichothecium roseum</name>
    <dbReference type="NCBI Taxonomy" id="47278"/>
    <lineage>
        <taxon>Eukaryota</taxon>
        <taxon>Fungi</taxon>
        <taxon>Dikarya</taxon>
        <taxon>Ascomycota</taxon>
        <taxon>Pezizomycotina</taxon>
        <taxon>Sordariomycetes</taxon>
        <taxon>Hypocreomycetidae</taxon>
        <taxon>Hypocreales</taxon>
        <taxon>Hypocreales incertae sedis</taxon>
        <taxon>Trichothecium</taxon>
    </lineage>
</organism>
<protein>
    <submittedName>
        <fullName evidence="1">Uncharacterized protein</fullName>
    </submittedName>
</protein>
<dbReference type="Proteomes" id="UP001163324">
    <property type="component" value="Chromosome 6"/>
</dbReference>
<evidence type="ECO:0000313" key="1">
    <source>
        <dbReference type="EMBL" id="KAI9898301.1"/>
    </source>
</evidence>
<gene>
    <name evidence="1" type="ORF">N3K66_006661</name>
</gene>
<proteinExistence type="predicted"/>
<keyword evidence="2" id="KW-1185">Reference proteome</keyword>